<evidence type="ECO:0000313" key="2">
    <source>
        <dbReference type="Proteomes" id="UP000289738"/>
    </source>
</evidence>
<reference evidence="1 2" key="1">
    <citation type="submission" date="2019-01" db="EMBL/GenBank/DDBJ databases">
        <title>Sequencing of cultivated peanut Arachis hypogaea provides insights into genome evolution and oil improvement.</title>
        <authorList>
            <person name="Chen X."/>
        </authorList>
    </citation>
    <scope>NUCLEOTIDE SEQUENCE [LARGE SCALE GENOMIC DNA]</scope>
    <source>
        <strain evidence="2">cv. Fuhuasheng</strain>
        <tissue evidence="1">Leaves</tissue>
    </source>
</reference>
<name>A0A444YL28_ARAHY</name>
<comment type="caution">
    <text evidence="1">The sequence shown here is derived from an EMBL/GenBank/DDBJ whole genome shotgun (WGS) entry which is preliminary data.</text>
</comment>
<evidence type="ECO:0000313" key="1">
    <source>
        <dbReference type="EMBL" id="RYR02614.1"/>
    </source>
</evidence>
<keyword evidence="2" id="KW-1185">Reference proteome</keyword>
<sequence>MPLSGSEIPNVVFDVAKERGQGGETSIVDYCDEDIWSRFEAMEIVVEQGYVAENITGGEWLAIYAGRDKYEVSSSQGNRDKFVVDLKLHEYSCRKFQLTGYPCEYAMSCIKKMCLDVKNYVNQCYKKETYVDCYQHVIYLLNGLNL</sequence>
<organism evidence="1 2">
    <name type="scientific">Arachis hypogaea</name>
    <name type="common">Peanut</name>
    <dbReference type="NCBI Taxonomy" id="3818"/>
    <lineage>
        <taxon>Eukaryota</taxon>
        <taxon>Viridiplantae</taxon>
        <taxon>Streptophyta</taxon>
        <taxon>Embryophyta</taxon>
        <taxon>Tracheophyta</taxon>
        <taxon>Spermatophyta</taxon>
        <taxon>Magnoliopsida</taxon>
        <taxon>eudicotyledons</taxon>
        <taxon>Gunneridae</taxon>
        <taxon>Pentapetalae</taxon>
        <taxon>rosids</taxon>
        <taxon>fabids</taxon>
        <taxon>Fabales</taxon>
        <taxon>Fabaceae</taxon>
        <taxon>Papilionoideae</taxon>
        <taxon>50 kb inversion clade</taxon>
        <taxon>dalbergioids sensu lato</taxon>
        <taxon>Dalbergieae</taxon>
        <taxon>Pterocarpus clade</taxon>
        <taxon>Arachis</taxon>
    </lineage>
</organism>
<proteinExistence type="predicted"/>
<dbReference type="AlphaFoldDB" id="A0A444YL28"/>
<dbReference type="Proteomes" id="UP000289738">
    <property type="component" value="Chromosome B06"/>
</dbReference>
<gene>
    <name evidence="1" type="ORF">Ahy_B06g081414</name>
</gene>
<evidence type="ECO:0008006" key="3">
    <source>
        <dbReference type="Google" id="ProtNLM"/>
    </source>
</evidence>
<protein>
    <recommendedName>
        <fullName evidence="3">Zinc finger PMZ-type domain-containing protein</fullName>
    </recommendedName>
</protein>
<accession>A0A444YL28</accession>
<dbReference type="EMBL" id="SDMP01000016">
    <property type="protein sequence ID" value="RYR02614.1"/>
    <property type="molecule type" value="Genomic_DNA"/>
</dbReference>